<reference evidence="2 3" key="1">
    <citation type="journal article" date="2018" name="Nat. Genet.">
        <title>The Rosa genome provides new insights in the design of modern roses.</title>
        <authorList>
            <person name="Bendahmane M."/>
        </authorList>
    </citation>
    <scope>NUCLEOTIDE SEQUENCE [LARGE SCALE GENOMIC DNA]</scope>
    <source>
        <strain evidence="3">cv. Old Blush</strain>
    </source>
</reference>
<accession>A0A2P6RB15</accession>
<name>A0A2P6RB15_ROSCH</name>
<comment type="caution">
    <text evidence="2">The sequence shown here is derived from an EMBL/GenBank/DDBJ whole genome shotgun (WGS) entry which is preliminary data.</text>
</comment>
<dbReference type="Pfam" id="PF02519">
    <property type="entry name" value="Auxin_inducible"/>
    <property type="match status" value="1"/>
</dbReference>
<dbReference type="OrthoDB" id="1930622at2759"/>
<dbReference type="Gramene" id="PRQ43604">
    <property type="protein sequence ID" value="PRQ43604"/>
    <property type="gene ID" value="RchiOBHm_Chr3g0470221"/>
</dbReference>
<evidence type="ECO:0000313" key="2">
    <source>
        <dbReference type="EMBL" id="PRQ43604.1"/>
    </source>
</evidence>
<dbReference type="STRING" id="74649.A0A2P6RB15"/>
<dbReference type="PANTHER" id="PTHR31374">
    <property type="entry name" value="AUXIN-INDUCED PROTEIN-LIKE-RELATED"/>
    <property type="match status" value="1"/>
</dbReference>
<dbReference type="GO" id="GO:0009733">
    <property type="term" value="P:response to auxin"/>
    <property type="evidence" value="ECO:0007669"/>
    <property type="project" value="InterPro"/>
</dbReference>
<protein>
    <submittedName>
        <fullName evidence="2">Putative small auxin-up RNA</fullName>
    </submittedName>
</protein>
<keyword evidence="3" id="KW-1185">Reference proteome</keyword>
<comment type="similarity">
    <text evidence="1">Belongs to the ARG7 family.</text>
</comment>
<dbReference type="InterPro" id="IPR003676">
    <property type="entry name" value="SAUR_fam"/>
</dbReference>
<evidence type="ECO:0000313" key="3">
    <source>
        <dbReference type="Proteomes" id="UP000238479"/>
    </source>
</evidence>
<organism evidence="2 3">
    <name type="scientific">Rosa chinensis</name>
    <name type="common">China rose</name>
    <dbReference type="NCBI Taxonomy" id="74649"/>
    <lineage>
        <taxon>Eukaryota</taxon>
        <taxon>Viridiplantae</taxon>
        <taxon>Streptophyta</taxon>
        <taxon>Embryophyta</taxon>
        <taxon>Tracheophyta</taxon>
        <taxon>Spermatophyta</taxon>
        <taxon>Magnoliopsida</taxon>
        <taxon>eudicotyledons</taxon>
        <taxon>Gunneridae</taxon>
        <taxon>Pentapetalae</taxon>
        <taxon>rosids</taxon>
        <taxon>fabids</taxon>
        <taxon>Rosales</taxon>
        <taxon>Rosaceae</taxon>
        <taxon>Rosoideae</taxon>
        <taxon>Rosoideae incertae sedis</taxon>
        <taxon>Rosa</taxon>
    </lineage>
</organism>
<dbReference type="PANTHER" id="PTHR31374:SF19">
    <property type="entry name" value="F8A24.8 PROTEIN"/>
    <property type="match status" value="1"/>
</dbReference>
<proteinExistence type="inferred from homology"/>
<dbReference type="EMBL" id="PDCK01000041">
    <property type="protein sequence ID" value="PRQ43604.1"/>
    <property type="molecule type" value="Genomic_DNA"/>
</dbReference>
<dbReference type="Proteomes" id="UP000238479">
    <property type="component" value="Chromosome 3"/>
</dbReference>
<evidence type="ECO:0000256" key="1">
    <source>
        <dbReference type="ARBA" id="ARBA00006974"/>
    </source>
</evidence>
<dbReference type="OMA" id="ENCRMEQ"/>
<dbReference type="AlphaFoldDB" id="A0A2P6RB15"/>
<sequence length="151" mass="17038">MCPQQFPQTKNMKKAEDSSLMKLRLIIGKLQKGLSLLTARGPPDHRCRGCDEKLEVAAIVPEDVKEGHFAVFAVVGKETTRFVTKLESLNDPALMELLEQAKDEYGFQQKGALEVHCRPEELHSILENCRMEQSRFDVASNDNFLTALEGY</sequence>
<gene>
    <name evidence="2" type="ORF">RchiOBHm_Chr3g0470221</name>
</gene>